<dbReference type="PANTHER" id="PTHR36115">
    <property type="entry name" value="PROLINE-RICH ANTIGEN HOMOLOG-RELATED"/>
    <property type="match status" value="1"/>
</dbReference>
<evidence type="ECO:0000256" key="4">
    <source>
        <dbReference type="ARBA" id="ARBA00022989"/>
    </source>
</evidence>
<reference evidence="8 9" key="1">
    <citation type="submission" date="2017-10" db="EMBL/GenBank/DDBJ databases">
        <title>Genomics of the genus Arcobacter.</title>
        <authorList>
            <person name="Perez-Cataluna A."/>
            <person name="Figueras M.J."/>
        </authorList>
    </citation>
    <scope>NUCLEOTIDE SEQUENCE [LARGE SCALE GENOMIC DNA]</scope>
    <source>
        <strain evidence="8 9">CECT 9230</strain>
    </source>
</reference>
<organism evidence="8 9">
    <name type="scientific">Aliarcobacter vitoriensis</name>
    <dbReference type="NCBI Taxonomy" id="2011099"/>
    <lineage>
        <taxon>Bacteria</taxon>
        <taxon>Pseudomonadati</taxon>
        <taxon>Campylobacterota</taxon>
        <taxon>Epsilonproteobacteria</taxon>
        <taxon>Campylobacterales</taxon>
        <taxon>Arcobacteraceae</taxon>
        <taxon>Aliarcobacter</taxon>
    </lineage>
</organism>
<dbReference type="PANTHER" id="PTHR36115:SF6">
    <property type="entry name" value="PROLINE-RICH ANTIGEN HOMOLOG"/>
    <property type="match status" value="1"/>
</dbReference>
<dbReference type="RefSeq" id="WP_113895308.1">
    <property type="nucleotide sequence ID" value="NZ_JANJGA010000023.1"/>
</dbReference>
<feature type="transmembrane region" description="Helical" evidence="6">
    <location>
        <begin position="39"/>
        <end position="58"/>
    </location>
</feature>
<name>A0A366MPV7_9BACT</name>
<keyword evidence="9" id="KW-1185">Reference proteome</keyword>
<evidence type="ECO:0000256" key="2">
    <source>
        <dbReference type="ARBA" id="ARBA00022475"/>
    </source>
</evidence>
<dbReference type="Pfam" id="PF06271">
    <property type="entry name" value="RDD"/>
    <property type="match status" value="1"/>
</dbReference>
<evidence type="ECO:0000256" key="3">
    <source>
        <dbReference type="ARBA" id="ARBA00022692"/>
    </source>
</evidence>
<keyword evidence="3 6" id="KW-0812">Transmembrane</keyword>
<protein>
    <recommendedName>
        <fullName evidence="7">RDD domain-containing protein</fullName>
    </recommendedName>
</protein>
<comment type="caution">
    <text evidence="8">The sequence shown here is derived from an EMBL/GenBank/DDBJ whole genome shotgun (WGS) entry which is preliminary data.</text>
</comment>
<feature type="transmembrane region" description="Helical" evidence="6">
    <location>
        <begin position="70"/>
        <end position="89"/>
    </location>
</feature>
<evidence type="ECO:0000256" key="6">
    <source>
        <dbReference type="SAM" id="Phobius"/>
    </source>
</evidence>
<feature type="domain" description="RDD" evidence="7">
    <location>
        <begin position="30"/>
        <end position="152"/>
    </location>
</feature>
<dbReference type="GO" id="GO:0005886">
    <property type="term" value="C:plasma membrane"/>
    <property type="evidence" value="ECO:0007669"/>
    <property type="project" value="UniProtKB-SubCell"/>
</dbReference>
<evidence type="ECO:0000313" key="9">
    <source>
        <dbReference type="Proteomes" id="UP000252669"/>
    </source>
</evidence>
<evidence type="ECO:0000313" key="8">
    <source>
        <dbReference type="EMBL" id="RBQ28047.1"/>
    </source>
</evidence>
<keyword evidence="2" id="KW-1003">Cell membrane</keyword>
<keyword evidence="5 6" id="KW-0472">Membrane</keyword>
<sequence>MAKWRDVKQKRITNSDLKLEEISSNLNGFATLGKRLRAFLVDLFLITTPIFYIVIYFIMGGGENFAQNRVLGWSIILIVVFLILISLWLKNGQTPGLKAYGIKLVDSSTKEKINFFQALIRYLATLFSIILIIPLFYAFFNKDKKTIQDILSRTIIINEE</sequence>
<gene>
    <name evidence="8" type="ORF">CRU91_11190</name>
</gene>
<feature type="transmembrane region" description="Helical" evidence="6">
    <location>
        <begin position="119"/>
        <end position="140"/>
    </location>
</feature>
<accession>A0A366MPV7</accession>
<dbReference type="Proteomes" id="UP000252669">
    <property type="component" value="Unassembled WGS sequence"/>
</dbReference>
<evidence type="ECO:0000259" key="7">
    <source>
        <dbReference type="Pfam" id="PF06271"/>
    </source>
</evidence>
<dbReference type="EMBL" id="PDKB01000025">
    <property type="protein sequence ID" value="RBQ28047.1"/>
    <property type="molecule type" value="Genomic_DNA"/>
</dbReference>
<comment type="subcellular location">
    <subcellularLocation>
        <location evidence="1">Cell membrane</location>
        <topology evidence="1">Multi-pass membrane protein</topology>
    </subcellularLocation>
</comment>
<dbReference type="OrthoDB" id="5349007at2"/>
<dbReference type="AlphaFoldDB" id="A0A366MPV7"/>
<proteinExistence type="predicted"/>
<evidence type="ECO:0000256" key="5">
    <source>
        <dbReference type="ARBA" id="ARBA00023136"/>
    </source>
</evidence>
<dbReference type="InterPro" id="IPR051791">
    <property type="entry name" value="Pra-immunoreactive"/>
</dbReference>
<dbReference type="InterPro" id="IPR010432">
    <property type="entry name" value="RDD"/>
</dbReference>
<keyword evidence="4 6" id="KW-1133">Transmembrane helix</keyword>
<evidence type="ECO:0000256" key="1">
    <source>
        <dbReference type="ARBA" id="ARBA00004651"/>
    </source>
</evidence>